<feature type="transmembrane region" description="Helical" evidence="10">
    <location>
        <begin position="296"/>
        <end position="315"/>
    </location>
</feature>
<keyword evidence="8" id="KW-0675">Receptor</keyword>
<sequence>MPRMEYITNIINNHTGNNESYLNTEALSFSLNTSDLNENIGENASYKNWGNWTFALSEWQKSQLGKVGQSKAGVSCLLNEWFSNQTELEEGIELEDSYCNATWDNVYCWPKTPSGSIISRPCTEVLQVADKAAAEHIQGNAIRVCLENGTWLWGNWTNYTECADSYDEFTRKTEEERLLVVTVQYILFIGSILSVICLSISLVLFFYFRCLWCDRVKIYTHLMSALILRCALLIVITEPFIFERTNHYRTVDIACKAVLSLNLYGTVASINWMFIQGLYLHGKVTTNVFDRKPPFKLYYLIGWVLPLLLVVFYAVTEEVLYPIQCWKDYSERSEIWILLGPMIVALLANLLFLINIMRIMLTKIQLPNSSSDSAQLRRAVKATFVLFPLLGINNLLFLYNPGGEYNRMFVLLNTGFGSTQGIFVSILYCFVSKDVREAIRRRFRRFRVHRNGYSIRSRETLSQRNVSVVNTLPTSLQTKTQFRVGLQARAGADEQNSWSATATTGIEINPSSGVVP</sequence>
<name>A0ABP1RWD7_9HEXA</name>
<dbReference type="Gene3D" id="1.20.1070.10">
    <property type="entry name" value="Rhodopsin 7-helix transmembrane proteins"/>
    <property type="match status" value="1"/>
</dbReference>
<dbReference type="PANTHER" id="PTHR45620:SF40">
    <property type="entry name" value="CORTICOTROPIN-RELEASING FACTOR RECEPTOR 2-LIKE ISOFORM X1"/>
    <property type="match status" value="1"/>
</dbReference>
<proteinExistence type="inferred from homology"/>
<keyword evidence="3" id="KW-1003">Cell membrane</keyword>
<dbReference type="SUPFAM" id="SSF81321">
    <property type="entry name" value="Family A G protein-coupled receptor-like"/>
    <property type="match status" value="1"/>
</dbReference>
<dbReference type="Proteomes" id="UP001642540">
    <property type="component" value="Unassembled WGS sequence"/>
</dbReference>
<dbReference type="InterPro" id="IPR036445">
    <property type="entry name" value="GPCR_2_extracell_dom_sf"/>
</dbReference>
<dbReference type="InterPro" id="IPR050332">
    <property type="entry name" value="GPCR_2"/>
</dbReference>
<dbReference type="SUPFAM" id="SSF111418">
    <property type="entry name" value="Hormone receptor domain"/>
    <property type="match status" value="1"/>
</dbReference>
<dbReference type="InterPro" id="IPR017981">
    <property type="entry name" value="GPCR_2-like_7TM"/>
</dbReference>
<dbReference type="PRINTS" id="PR00249">
    <property type="entry name" value="GPCRSECRETIN"/>
</dbReference>
<evidence type="ECO:0000256" key="4">
    <source>
        <dbReference type="ARBA" id="ARBA00022692"/>
    </source>
</evidence>
<evidence type="ECO:0000256" key="8">
    <source>
        <dbReference type="ARBA" id="ARBA00023170"/>
    </source>
</evidence>
<keyword evidence="4 10" id="KW-0812">Transmembrane</keyword>
<evidence type="ECO:0000256" key="3">
    <source>
        <dbReference type="ARBA" id="ARBA00022475"/>
    </source>
</evidence>
<dbReference type="EMBL" id="CAXLJM020000116">
    <property type="protein sequence ID" value="CAL8137234.1"/>
    <property type="molecule type" value="Genomic_DNA"/>
</dbReference>
<keyword evidence="7 10" id="KW-0472">Membrane</keyword>
<dbReference type="InterPro" id="IPR001879">
    <property type="entry name" value="GPCR_2_extracellular_dom"/>
</dbReference>
<keyword evidence="6" id="KW-0297">G-protein coupled receptor</keyword>
<comment type="subcellular location">
    <subcellularLocation>
        <location evidence="1">Cell membrane</location>
        <topology evidence="1">Multi-pass membrane protein</topology>
    </subcellularLocation>
</comment>
<dbReference type="Gene3D" id="4.10.1240.10">
    <property type="entry name" value="GPCR, family 2, extracellular hormone receptor domain"/>
    <property type="match status" value="1"/>
</dbReference>
<evidence type="ECO:0000256" key="10">
    <source>
        <dbReference type="SAM" id="Phobius"/>
    </source>
</evidence>
<feature type="transmembrane region" description="Helical" evidence="10">
    <location>
        <begin position="218"/>
        <end position="237"/>
    </location>
</feature>
<evidence type="ECO:0000313" key="14">
    <source>
        <dbReference type="Proteomes" id="UP001642540"/>
    </source>
</evidence>
<feature type="domain" description="G-protein coupled receptors family 2 profile 2" evidence="12">
    <location>
        <begin position="183"/>
        <end position="432"/>
    </location>
</feature>
<evidence type="ECO:0000256" key="2">
    <source>
        <dbReference type="ARBA" id="ARBA00005314"/>
    </source>
</evidence>
<feature type="transmembrane region" description="Helical" evidence="10">
    <location>
        <begin position="411"/>
        <end position="431"/>
    </location>
</feature>
<feature type="transmembrane region" description="Helical" evidence="10">
    <location>
        <begin position="335"/>
        <end position="357"/>
    </location>
</feature>
<feature type="transmembrane region" description="Helical" evidence="10">
    <location>
        <begin position="257"/>
        <end position="275"/>
    </location>
</feature>
<evidence type="ECO:0000256" key="7">
    <source>
        <dbReference type="ARBA" id="ARBA00023136"/>
    </source>
</evidence>
<feature type="transmembrane region" description="Helical" evidence="10">
    <location>
        <begin position="378"/>
        <end position="399"/>
    </location>
</feature>
<comment type="caution">
    <text evidence="13">The sequence shown here is derived from an EMBL/GenBank/DDBJ whole genome shotgun (WGS) entry which is preliminary data.</text>
</comment>
<keyword evidence="5 10" id="KW-1133">Transmembrane helix</keyword>
<evidence type="ECO:0000256" key="9">
    <source>
        <dbReference type="ARBA" id="ARBA00023224"/>
    </source>
</evidence>
<reference evidence="13 14" key="1">
    <citation type="submission" date="2024-08" db="EMBL/GenBank/DDBJ databases">
        <authorList>
            <person name="Cucini C."/>
            <person name="Frati F."/>
        </authorList>
    </citation>
    <scope>NUCLEOTIDE SEQUENCE [LARGE SCALE GENOMIC DNA]</scope>
</reference>
<dbReference type="PANTHER" id="PTHR45620">
    <property type="entry name" value="PDF RECEPTOR-LIKE PROTEIN-RELATED"/>
    <property type="match status" value="1"/>
</dbReference>
<feature type="domain" description="G-protein coupled receptors family 2 profile 1" evidence="11">
    <location>
        <begin position="75"/>
        <end position="166"/>
    </location>
</feature>
<gene>
    <name evidence="13" type="ORF">ODALV1_LOCUS26829</name>
</gene>
<protein>
    <submittedName>
        <fullName evidence="13">Uncharacterized protein</fullName>
    </submittedName>
</protein>
<keyword evidence="9" id="KW-0807">Transducer</keyword>
<comment type="similarity">
    <text evidence="2">Belongs to the G-protein coupled receptor 2 family.</text>
</comment>
<dbReference type="PROSITE" id="PS50227">
    <property type="entry name" value="G_PROTEIN_RECEP_F2_3"/>
    <property type="match status" value="1"/>
</dbReference>
<evidence type="ECO:0000313" key="13">
    <source>
        <dbReference type="EMBL" id="CAL8137234.1"/>
    </source>
</evidence>
<feature type="transmembrane region" description="Helical" evidence="10">
    <location>
        <begin position="185"/>
        <end position="206"/>
    </location>
</feature>
<dbReference type="SMART" id="SM00008">
    <property type="entry name" value="HormR"/>
    <property type="match status" value="1"/>
</dbReference>
<dbReference type="InterPro" id="IPR000832">
    <property type="entry name" value="GPCR_2_secretin-like"/>
</dbReference>
<evidence type="ECO:0000256" key="6">
    <source>
        <dbReference type="ARBA" id="ARBA00023040"/>
    </source>
</evidence>
<dbReference type="Pfam" id="PF02793">
    <property type="entry name" value="HRM"/>
    <property type="match status" value="1"/>
</dbReference>
<dbReference type="PROSITE" id="PS50261">
    <property type="entry name" value="G_PROTEIN_RECEP_F2_4"/>
    <property type="match status" value="1"/>
</dbReference>
<organism evidence="13 14">
    <name type="scientific">Orchesella dallaii</name>
    <dbReference type="NCBI Taxonomy" id="48710"/>
    <lineage>
        <taxon>Eukaryota</taxon>
        <taxon>Metazoa</taxon>
        <taxon>Ecdysozoa</taxon>
        <taxon>Arthropoda</taxon>
        <taxon>Hexapoda</taxon>
        <taxon>Collembola</taxon>
        <taxon>Entomobryomorpha</taxon>
        <taxon>Entomobryoidea</taxon>
        <taxon>Orchesellidae</taxon>
        <taxon>Orchesellinae</taxon>
        <taxon>Orchesella</taxon>
    </lineage>
</organism>
<evidence type="ECO:0000259" key="12">
    <source>
        <dbReference type="PROSITE" id="PS50261"/>
    </source>
</evidence>
<evidence type="ECO:0000256" key="1">
    <source>
        <dbReference type="ARBA" id="ARBA00004651"/>
    </source>
</evidence>
<evidence type="ECO:0000256" key="5">
    <source>
        <dbReference type="ARBA" id="ARBA00022989"/>
    </source>
</evidence>
<accession>A0ABP1RWD7</accession>
<evidence type="ECO:0000259" key="11">
    <source>
        <dbReference type="PROSITE" id="PS50227"/>
    </source>
</evidence>
<keyword evidence="14" id="KW-1185">Reference proteome</keyword>
<dbReference type="Pfam" id="PF00002">
    <property type="entry name" value="7tm_2"/>
    <property type="match status" value="1"/>
</dbReference>